<gene>
    <name evidence="7" type="ORF">ACHAW5_003633</name>
</gene>
<feature type="transmembrane region" description="Helical" evidence="5">
    <location>
        <begin position="402"/>
        <end position="423"/>
    </location>
</feature>
<dbReference type="Proteomes" id="UP001530315">
    <property type="component" value="Unassembled WGS sequence"/>
</dbReference>
<feature type="transmembrane region" description="Helical" evidence="5">
    <location>
        <begin position="177"/>
        <end position="198"/>
    </location>
</feature>
<feature type="transmembrane region" description="Helical" evidence="5">
    <location>
        <begin position="299"/>
        <end position="322"/>
    </location>
</feature>
<name>A0ABD3NTF4_9STRA</name>
<evidence type="ECO:0000256" key="4">
    <source>
        <dbReference type="ARBA" id="ARBA00023136"/>
    </source>
</evidence>
<dbReference type="PANTHER" id="PTHR22950">
    <property type="entry name" value="AMINO ACID TRANSPORTER"/>
    <property type="match status" value="1"/>
</dbReference>
<keyword evidence="2 5" id="KW-0812">Transmembrane</keyword>
<feature type="transmembrane region" description="Helical" evidence="5">
    <location>
        <begin position="443"/>
        <end position="462"/>
    </location>
</feature>
<dbReference type="GO" id="GO:0016020">
    <property type="term" value="C:membrane"/>
    <property type="evidence" value="ECO:0007669"/>
    <property type="project" value="UniProtKB-SubCell"/>
</dbReference>
<dbReference type="InterPro" id="IPR013057">
    <property type="entry name" value="AA_transpt_TM"/>
</dbReference>
<protein>
    <recommendedName>
        <fullName evidence="6">Amino acid transporter transmembrane domain-containing protein</fullName>
    </recommendedName>
</protein>
<evidence type="ECO:0000256" key="1">
    <source>
        <dbReference type="ARBA" id="ARBA00004141"/>
    </source>
</evidence>
<proteinExistence type="predicted"/>
<feature type="transmembrane region" description="Helical" evidence="5">
    <location>
        <begin position="554"/>
        <end position="573"/>
    </location>
</feature>
<evidence type="ECO:0000256" key="5">
    <source>
        <dbReference type="SAM" id="Phobius"/>
    </source>
</evidence>
<dbReference type="EMBL" id="JALLAZ020001192">
    <property type="protein sequence ID" value="KAL3778937.1"/>
    <property type="molecule type" value="Genomic_DNA"/>
</dbReference>
<dbReference type="PANTHER" id="PTHR22950:SF652">
    <property type="entry name" value="TRANSMEMBRANE AMINO ACID TRANSPORTER FAMILY PROTEIN"/>
    <property type="match status" value="1"/>
</dbReference>
<dbReference type="AlphaFoldDB" id="A0ABD3NTF4"/>
<evidence type="ECO:0000313" key="8">
    <source>
        <dbReference type="Proteomes" id="UP001530315"/>
    </source>
</evidence>
<keyword evidence="3 5" id="KW-1133">Transmembrane helix</keyword>
<evidence type="ECO:0000313" key="7">
    <source>
        <dbReference type="EMBL" id="KAL3778937.1"/>
    </source>
</evidence>
<evidence type="ECO:0000256" key="3">
    <source>
        <dbReference type="ARBA" id="ARBA00022989"/>
    </source>
</evidence>
<evidence type="ECO:0000259" key="6">
    <source>
        <dbReference type="Pfam" id="PF01490"/>
    </source>
</evidence>
<reference evidence="7 8" key="1">
    <citation type="submission" date="2024-10" db="EMBL/GenBank/DDBJ databases">
        <title>Updated reference genomes for cyclostephanoid diatoms.</title>
        <authorList>
            <person name="Roberts W.R."/>
            <person name="Alverson A.J."/>
        </authorList>
    </citation>
    <scope>NUCLEOTIDE SEQUENCE [LARGE SCALE GENOMIC DNA]</scope>
    <source>
        <strain evidence="7 8">AJA276-08</strain>
    </source>
</reference>
<organism evidence="7 8">
    <name type="scientific">Stephanodiscus triporus</name>
    <dbReference type="NCBI Taxonomy" id="2934178"/>
    <lineage>
        <taxon>Eukaryota</taxon>
        <taxon>Sar</taxon>
        <taxon>Stramenopiles</taxon>
        <taxon>Ochrophyta</taxon>
        <taxon>Bacillariophyta</taxon>
        <taxon>Coscinodiscophyceae</taxon>
        <taxon>Thalassiosirophycidae</taxon>
        <taxon>Stephanodiscales</taxon>
        <taxon>Stephanodiscaceae</taxon>
        <taxon>Stephanodiscus</taxon>
    </lineage>
</organism>
<accession>A0ABD3NTF4</accession>
<feature type="transmembrane region" description="Helical" evidence="5">
    <location>
        <begin position="516"/>
        <end position="533"/>
    </location>
</feature>
<dbReference type="Pfam" id="PF01490">
    <property type="entry name" value="Aa_trans"/>
    <property type="match status" value="1"/>
</dbReference>
<evidence type="ECO:0000256" key="2">
    <source>
        <dbReference type="ARBA" id="ARBA00022692"/>
    </source>
</evidence>
<comment type="caution">
    <text evidence="7">The sequence shown here is derived from an EMBL/GenBank/DDBJ whole genome shotgun (WGS) entry which is preliminary data.</text>
</comment>
<comment type="subcellular location">
    <subcellularLocation>
        <location evidence="1">Membrane</location>
        <topology evidence="1">Multi-pass membrane protein</topology>
    </subcellularLocation>
</comment>
<feature type="transmembrane region" description="Helical" evidence="5">
    <location>
        <begin position="235"/>
        <end position="254"/>
    </location>
</feature>
<keyword evidence="4 5" id="KW-0472">Membrane</keyword>
<sequence length="593" mass="61838">MVVVVADLNEQYLTMKIANCVVAIFILVDALTTPSDAFRSRPSSVFSSSDNVKTRRALASIAGIGVGVGVDATALRANAASSATAADGDSDNDGGGKSTIASASFNLIKGAVGSGVLSLPAGVAAYGDVRGAVIVVVPNLSPPVCIVVRSSPLDRHFRLFARTLSYRRCIEKKKKSLVPTTSILLVLGAISAYTFHLLGRLTSVAGKESRGGDDGVRVTSIGQLWDREVGTSTSWLVSLVVMITCYGTCLAYSITLGDTLRSLAITAGLPGGSVASTRQFSVAAISLLGVYPMCRLRSLAALAPVSISGVVGILATCVVMTMRALPGGAYSSSVAGGGRGATDYLRSLPPDLRPSFGVTGTRGPTSLLVVSSMAATAFLVHMSSPDFYQTLEDPTPARFAKLSIIGFAITVFISALMMCLGFLTFGGASRGVILNNYSTLDSGATLCRLLMGVSLLGSYGFLSNALKNAYYQIFHGGKEVSDEVHYRTSRWLVGSVTALALLTNDAGFVVSLNGAMLGSALIYMIPSFLFLKSTSRRIGDGTLKATTALRIERWWNRGLIGLGAFLALAGAWICDRAIGGGSRGVCRYGSDVT</sequence>
<keyword evidence="8" id="KW-1185">Reference proteome</keyword>
<feature type="domain" description="Amino acid transporter transmembrane" evidence="6">
    <location>
        <begin position="178"/>
        <end position="536"/>
    </location>
</feature>